<dbReference type="Proteomes" id="UP000017127">
    <property type="component" value="Unassembled WGS sequence"/>
</dbReference>
<organism evidence="1 2">
    <name type="scientific">Lyngbya aestuarii BL J</name>
    <dbReference type="NCBI Taxonomy" id="1348334"/>
    <lineage>
        <taxon>Bacteria</taxon>
        <taxon>Bacillati</taxon>
        <taxon>Cyanobacteriota</taxon>
        <taxon>Cyanophyceae</taxon>
        <taxon>Oscillatoriophycideae</taxon>
        <taxon>Oscillatoriales</taxon>
        <taxon>Microcoleaceae</taxon>
        <taxon>Lyngbya</taxon>
    </lineage>
</organism>
<evidence type="ECO:0000313" key="1">
    <source>
        <dbReference type="EMBL" id="ERT05138.1"/>
    </source>
</evidence>
<sequence>MNLEVLGRLFEKTTNSYKYLFFLSILNIVHQQTGNSVNLLLYQTLTVEMLTLSWYPHFYSQLSFGTQDKIPEMLNGLTYSNFLQFKPPQQLTQNDLNQLRKNLALSPLDALTSQLMRYVPYRLIRPFFELELFGEKDGKINRKIRELSEDYFESRKPLYYFDVENQGILIHPEWQNYLSTSYNLLWDWAFWEWVDYLQACNPKISDIASRLLPPKII</sequence>
<keyword evidence="2" id="KW-1185">Reference proteome</keyword>
<reference evidence="1 2" key="1">
    <citation type="journal article" date="2013" name="Front. Microbiol.">
        <title>Comparative genomic analyses of the cyanobacterium, Lyngbya aestuarii BL J, a powerful hydrogen producer.</title>
        <authorList>
            <person name="Kothari A."/>
            <person name="Vaughn M."/>
            <person name="Garcia-Pichel F."/>
        </authorList>
    </citation>
    <scope>NUCLEOTIDE SEQUENCE [LARGE SCALE GENOMIC DNA]</scope>
    <source>
        <strain evidence="1 2">BL J</strain>
    </source>
</reference>
<dbReference type="EMBL" id="AUZM01000067">
    <property type="protein sequence ID" value="ERT05138.1"/>
    <property type="molecule type" value="Genomic_DNA"/>
</dbReference>
<comment type="caution">
    <text evidence="1">The sequence shown here is derived from an EMBL/GenBank/DDBJ whole genome shotgun (WGS) entry which is preliminary data.</text>
</comment>
<proteinExistence type="predicted"/>
<dbReference type="PATRIC" id="fig|1348334.3.peg.4736"/>
<gene>
    <name evidence="1" type="ORF">M595_4913</name>
</gene>
<accession>U7QBD7</accession>
<name>U7QBD7_9CYAN</name>
<protein>
    <submittedName>
        <fullName evidence="1">Uncharacterized protein</fullName>
    </submittedName>
</protein>
<evidence type="ECO:0000313" key="2">
    <source>
        <dbReference type="Proteomes" id="UP000017127"/>
    </source>
</evidence>
<dbReference type="AlphaFoldDB" id="U7QBD7"/>